<keyword evidence="2 4" id="KW-0238">DNA-binding</keyword>
<feature type="domain" description="HTH tetR-type" evidence="5">
    <location>
        <begin position="6"/>
        <end position="66"/>
    </location>
</feature>
<dbReference type="InterPro" id="IPR001647">
    <property type="entry name" value="HTH_TetR"/>
</dbReference>
<dbReference type="InterPro" id="IPR009057">
    <property type="entry name" value="Homeodomain-like_sf"/>
</dbReference>
<evidence type="ECO:0000259" key="5">
    <source>
        <dbReference type="PROSITE" id="PS50977"/>
    </source>
</evidence>
<organism evidence="6 7">
    <name type="scientific">Psychromonas aquatilis</name>
    <dbReference type="NCBI Taxonomy" id="2005072"/>
    <lineage>
        <taxon>Bacteria</taxon>
        <taxon>Pseudomonadati</taxon>
        <taxon>Pseudomonadota</taxon>
        <taxon>Gammaproteobacteria</taxon>
        <taxon>Alteromonadales</taxon>
        <taxon>Psychromonadaceae</taxon>
        <taxon>Psychromonas</taxon>
    </lineage>
</organism>
<protein>
    <submittedName>
        <fullName evidence="6">TetR/AcrR family transcriptional regulator</fullName>
    </submittedName>
</protein>
<feature type="DNA-binding region" description="H-T-H motif" evidence="4">
    <location>
        <begin position="29"/>
        <end position="48"/>
    </location>
</feature>
<dbReference type="SUPFAM" id="SSF46689">
    <property type="entry name" value="Homeodomain-like"/>
    <property type="match status" value="1"/>
</dbReference>
<keyword evidence="7" id="KW-1185">Reference proteome</keyword>
<keyword evidence="3" id="KW-0804">Transcription</keyword>
<sequence length="196" mass="21880">MAKTDKKKRADIVAKATDLYWEKGFHGTSMRNLQEVIDIRPGSIYAAFGSKEGLFKEALQHYAQQGLQHLSALKENSDSPLAALKQFVKSAVIDSQMQAPSGMCMLAKTISELTEDNADLLSEAKRLLTIIEDSFASTLLEAQQMNEIPSHKDCQQLARNLQVQIMGLRTYSRVNYQPEIIANMIDATFLALQQNT</sequence>
<evidence type="ECO:0000256" key="3">
    <source>
        <dbReference type="ARBA" id="ARBA00023163"/>
    </source>
</evidence>
<evidence type="ECO:0000256" key="1">
    <source>
        <dbReference type="ARBA" id="ARBA00023015"/>
    </source>
</evidence>
<dbReference type="PANTHER" id="PTHR47506">
    <property type="entry name" value="TRANSCRIPTIONAL REGULATORY PROTEIN"/>
    <property type="match status" value="1"/>
</dbReference>
<dbReference type="PANTHER" id="PTHR47506:SF10">
    <property type="entry name" value="TRANSCRIPTIONAL REGULATORY PROTEIN"/>
    <property type="match status" value="1"/>
</dbReference>
<evidence type="ECO:0000256" key="2">
    <source>
        <dbReference type="ARBA" id="ARBA00023125"/>
    </source>
</evidence>
<evidence type="ECO:0000256" key="4">
    <source>
        <dbReference type="PROSITE-ProRule" id="PRU00335"/>
    </source>
</evidence>
<dbReference type="EMBL" id="JBAKAZ010000024">
    <property type="protein sequence ID" value="MEL0629562.1"/>
    <property type="molecule type" value="Genomic_DNA"/>
</dbReference>
<dbReference type="Gene3D" id="1.10.10.60">
    <property type="entry name" value="Homeodomain-like"/>
    <property type="match status" value="1"/>
</dbReference>
<dbReference type="Gene3D" id="1.10.357.10">
    <property type="entry name" value="Tetracycline Repressor, domain 2"/>
    <property type="match status" value="1"/>
</dbReference>
<dbReference type="SUPFAM" id="SSF48498">
    <property type="entry name" value="Tetracyclin repressor-like, C-terminal domain"/>
    <property type="match status" value="1"/>
</dbReference>
<evidence type="ECO:0000313" key="7">
    <source>
        <dbReference type="Proteomes" id="UP001369082"/>
    </source>
</evidence>
<dbReference type="Pfam" id="PF16925">
    <property type="entry name" value="TetR_C_13"/>
    <property type="match status" value="1"/>
</dbReference>
<comment type="caution">
    <text evidence="6">The sequence shown here is derived from an EMBL/GenBank/DDBJ whole genome shotgun (WGS) entry which is preliminary data.</text>
</comment>
<gene>
    <name evidence="6" type="ORF">V6256_08065</name>
</gene>
<dbReference type="Pfam" id="PF00440">
    <property type="entry name" value="TetR_N"/>
    <property type="match status" value="1"/>
</dbReference>
<dbReference type="PROSITE" id="PS50977">
    <property type="entry name" value="HTH_TETR_2"/>
    <property type="match status" value="1"/>
</dbReference>
<dbReference type="InterPro" id="IPR036271">
    <property type="entry name" value="Tet_transcr_reg_TetR-rel_C_sf"/>
</dbReference>
<proteinExistence type="predicted"/>
<accession>A0ABU9GQF9</accession>
<keyword evidence="1" id="KW-0805">Transcription regulation</keyword>
<reference evidence="6 7" key="1">
    <citation type="submission" date="2024-02" db="EMBL/GenBank/DDBJ databases">
        <title>Bacteria isolated from the canopy kelp, Nereocystis luetkeana.</title>
        <authorList>
            <person name="Pfister C.A."/>
            <person name="Younker I.T."/>
            <person name="Light S.H."/>
        </authorList>
    </citation>
    <scope>NUCLEOTIDE SEQUENCE [LARGE SCALE GENOMIC DNA]</scope>
    <source>
        <strain evidence="6 7">TI.1.05</strain>
    </source>
</reference>
<dbReference type="InterPro" id="IPR011075">
    <property type="entry name" value="TetR_C"/>
</dbReference>
<dbReference type="RefSeq" id="WP_341597609.1">
    <property type="nucleotide sequence ID" value="NZ_JBAKAZ010000024.1"/>
</dbReference>
<name>A0ABU9GQF9_9GAMM</name>
<dbReference type="Proteomes" id="UP001369082">
    <property type="component" value="Unassembled WGS sequence"/>
</dbReference>
<evidence type="ECO:0000313" key="6">
    <source>
        <dbReference type="EMBL" id="MEL0629562.1"/>
    </source>
</evidence>